<protein>
    <submittedName>
        <fullName evidence="2">Putative transferase caf17, mitochondrial</fullName>
    </submittedName>
</protein>
<evidence type="ECO:0000256" key="1">
    <source>
        <dbReference type="SAM" id="MobiDB-lite"/>
    </source>
</evidence>
<keyword evidence="2" id="KW-0808">Transferase</keyword>
<reference evidence="2" key="2">
    <citation type="submission" date="2014-07" db="EMBL/GenBank/DDBJ databases">
        <authorList>
            <person name="Hull J."/>
        </authorList>
    </citation>
    <scope>NUCLEOTIDE SEQUENCE</scope>
</reference>
<accession>A0A0A9ZH65</accession>
<feature type="region of interest" description="Disordered" evidence="1">
    <location>
        <begin position="65"/>
        <end position="89"/>
    </location>
</feature>
<name>A0A0A9ZH65_LYGHE</name>
<dbReference type="EMBL" id="GBHO01002109">
    <property type="protein sequence ID" value="JAG41495.1"/>
    <property type="molecule type" value="Transcribed_RNA"/>
</dbReference>
<sequence>SMLNCLVQKLPCAVRVQWGEHLAVMNLLPPRINEFSAWLERKADAYSMIANLHVASQGASFYQPESQAKTDKTAMSGTEGSSQGGSRTQQPRVCKFCQLEDHPLQECRKWANTPVRGKWAWVVKRSVCFKCLKPGSHSAPRCRAANCTICQGLHHTSLHKNPEEQGKSTVSSRQQQYHEVLQEATLQADCNAHEVGPELKHKGVGKKFVMLRVLPVKVYGPAGAVDTYALLDDGSNLSMIDGDLARQLGVRGKRNPLTVSWTGHMSR</sequence>
<dbReference type="PANTHER" id="PTHR47331">
    <property type="entry name" value="PHD-TYPE DOMAIN-CONTAINING PROTEIN"/>
    <property type="match status" value="1"/>
</dbReference>
<organism evidence="2">
    <name type="scientific">Lygus hesperus</name>
    <name type="common">Western plant bug</name>
    <dbReference type="NCBI Taxonomy" id="30085"/>
    <lineage>
        <taxon>Eukaryota</taxon>
        <taxon>Metazoa</taxon>
        <taxon>Ecdysozoa</taxon>
        <taxon>Arthropoda</taxon>
        <taxon>Hexapoda</taxon>
        <taxon>Insecta</taxon>
        <taxon>Pterygota</taxon>
        <taxon>Neoptera</taxon>
        <taxon>Paraneoptera</taxon>
        <taxon>Hemiptera</taxon>
        <taxon>Heteroptera</taxon>
        <taxon>Panheteroptera</taxon>
        <taxon>Cimicomorpha</taxon>
        <taxon>Miridae</taxon>
        <taxon>Mirini</taxon>
        <taxon>Lygus</taxon>
    </lineage>
</organism>
<gene>
    <name evidence="2" type="primary">caf17_2</name>
    <name evidence="2" type="ORF">CM83_864</name>
</gene>
<dbReference type="AlphaFoldDB" id="A0A0A9ZH65"/>
<dbReference type="GO" id="GO:0016740">
    <property type="term" value="F:transferase activity"/>
    <property type="evidence" value="ECO:0007669"/>
    <property type="project" value="UniProtKB-KW"/>
</dbReference>
<proteinExistence type="predicted"/>
<feature type="non-terminal residue" evidence="2">
    <location>
        <position position="1"/>
    </location>
</feature>
<feature type="non-terminal residue" evidence="2">
    <location>
        <position position="267"/>
    </location>
</feature>
<reference evidence="2" key="1">
    <citation type="journal article" date="2014" name="PLoS ONE">
        <title>Transcriptome-Based Identification of ABC Transporters in the Western Tarnished Plant Bug Lygus hesperus.</title>
        <authorList>
            <person name="Hull J.J."/>
            <person name="Chaney K."/>
            <person name="Geib S.M."/>
            <person name="Fabrick J.A."/>
            <person name="Brent C.S."/>
            <person name="Walsh D."/>
            <person name="Lavine L.C."/>
        </authorList>
    </citation>
    <scope>NUCLEOTIDE SEQUENCE</scope>
</reference>
<dbReference type="PANTHER" id="PTHR47331:SF1">
    <property type="entry name" value="GAG-LIKE PROTEIN"/>
    <property type="match status" value="1"/>
</dbReference>
<evidence type="ECO:0000313" key="2">
    <source>
        <dbReference type="EMBL" id="JAG41495.1"/>
    </source>
</evidence>